<feature type="compositionally biased region" description="Low complexity" evidence="2">
    <location>
        <begin position="56"/>
        <end position="71"/>
    </location>
</feature>
<reference evidence="3" key="1">
    <citation type="journal article" date="2020" name="bioRxiv">
        <title>Comparative genomics of Chlamydomonas.</title>
        <authorList>
            <person name="Craig R.J."/>
            <person name="Hasan A.R."/>
            <person name="Ness R.W."/>
            <person name="Keightley P.D."/>
        </authorList>
    </citation>
    <scope>NUCLEOTIDE SEQUENCE</scope>
    <source>
        <strain evidence="3">CCAP 11/70</strain>
    </source>
</reference>
<dbReference type="Proteomes" id="UP000612055">
    <property type="component" value="Unassembled WGS sequence"/>
</dbReference>
<feature type="region of interest" description="Disordered" evidence="2">
    <location>
        <begin position="1"/>
        <end position="85"/>
    </location>
</feature>
<keyword evidence="1" id="KW-0175">Coiled coil</keyword>
<gene>
    <name evidence="3" type="ORF">HYH03_009682</name>
</gene>
<sequence>MAARLTSSGVTALKSPPEPSPSGCVSGRVPTAGTESSTGANAASCGAAPSSRNLRTATASASTPTAPSPASVSRLHPGPSTTSQAPLPCACPAEPSLSAALTPSPEALSAQDKLCSFFTKLCRPPMLPLCHSKSSLWLTSRNLSRLKYCSQQCPITKLVMRMVFMKKVDVVSVVGGKVYTEPKTLCAKYISIGVPEDDGTWRQCEDGARRVYGEFADSLRVEERAAEDGDDPSALINPVLFWDVEAINGSLYLVLYSEWQPLGSVFDHLLGLAAAAKAAAAAQPTAAAMDWVSFLEALIAYVRMLMGLVAKGIVYSDGKFENAVLALALGGGLTALLIDLHGTGLLPQAPCAGGKTGRRLAKAKRAALLSPMPSIMSTRHSAAPEQRVSVQPELEARRAALRQALDEARAAEKEAHAAMTAAARIARSALAKAHGLSARRGKSQGQLYRRARQDLKDKRRADAAWAEAFKAVQAAAKALLGFNAEIVAWGPGTEALMCRSLDAATLAELHSYCPSDFPENHVTPASHVWQVGGSLEDVAGQVEKVLGGPEGAGLTERDVEVLGELRDLAEACQVVRPSQRPDLEWVLQQLQDMLTRAQAVGQQEVEAQ</sequence>
<proteinExistence type="predicted"/>
<dbReference type="AlphaFoldDB" id="A0A836BWX1"/>
<accession>A0A836BWX1</accession>
<dbReference type="EMBL" id="JAEHOE010000048">
    <property type="protein sequence ID" value="KAG2491950.1"/>
    <property type="molecule type" value="Genomic_DNA"/>
</dbReference>
<keyword evidence="4" id="KW-1185">Reference proteome</keyword>
<evidence type="ECO:0000313" key="3">
    <source>
        <dbReference type="EMBL" id="KAG2491950.1"/>
    </source>
</evidence>
<evidence type="ECO:0000256" key="1">
    <source>
        <dbReference type="SAM" id="Coils"/>
    </source>
</evidence>
<evidence type="ECO:0000256" key="2">
    <source>
        <dbReference type="SAM" id="MobiDB-lite"/>
    </source>
</evidence>
<organism evidence="3 4">
    <name type="scientific">Edaphochlamys debaryana</name>
    <dbReference type="NCBI Taxonomy" id="47281"/>
    <lineage>
        <taxon>Eukaryota</taxon>
        <taxon>Viridiplantae</taxon>
        <taxon>Chlorophyta</taxon>
        <taxon>core chlorophytes</taxon>
        <taxon>Chlorophyceae</taxon>
        <taxon>CS clade</taxon>
        <taxon>Chlamydomonadales</taxon>
        <taxon>Chlamydomonadales incertae sedis</taxon>
        <taxon>Edaphochlamys</taxon>
    </lineage>
</organism>
<name>A0A836BWX1_9CHLO</name>
<protein>
    <submittedName>
        <fullName evidence="3">Uncharacterized protein</fullName>
    </submittedName>
</protein>
<feature type="compositionally biased region" description="Polar residues" evidence="2">
    <location>
        <begin position="1"/>
        <end position="10"/>
    </location>
</feature>
<feature type="coiled-coil region" evidence="1">
    <location>
        <begin position="391"/>
        <end position="421"/>
    </location>
</feature>
<comment type="caution">
    <text evidence="3">The sequence shown here is derived from an EMBL/GenBank/DDBJ whole genome shotgun (WGS) entry which is preliminary data.</text>
</comment>
<evidence type="ECO:0000313" key="4">
    <source>
        <dbReference type="Proteomes" id="UP000612055"/>
    </source>
</evidence>